<dbReference type="GO" id="GO:0051539">
    <property type="term" value="F:4 iron, 4 sulfur cluster binding"/>
    <property type="evidence" value="ECO:0007669"/>
    <property type="project" value="UniProtKB-KW"/>
</dbReference>
<protein>
    <submittedName>
        <fullName evidence="10">Aldehyde ferredoxin oxidoreductase</fullName>
    </submittedName>
</protein>
<dbReference type="PANTHER" id="PTHR30038">
    <property type="entry name" value="ALDEHYDE FERREDOXIN OXIDOREDUCTASE"/>
    <property type="match status" value="1"/>
</dbReference>
<evidence type="ECO:0000256" key="2">
    <source>
        <dbReference type="ARBA" id="ARBA00011032"/>
    </source>
</evidence>
<dbReference type="SUPFAM" id="SSF48310">
    <property type="entry name" value="Aldehyde ferredoxin oxidoreductase, C-terminal domains"/>
    <property type="match status" value="1"/>
</dbReference>
<keyword evidence="7" id="KW-0411">Iron-sulfur</keyword>
<accession>A0A9D5K113</accession>
<gene>
    <name evidence="10" type="ORF">GF339_23020</name>
</gene>
<evidence type="ECO:0000256" key="1">
    <source>
        <dbReference type="ARBA" id="ARBA00001966"/>
    </source>
</evidence>
<keyword evidence="3" id="KW-0004">4Fe-4S</keyword>
<dbReference type="Proteomes" id="UP000649604">
    <property type="component" value="Unassembled WGS sequence"/>
</dbReference>
<dbReference type="GO" id="GO:0046872">
    <property type="term" value="F:metal ion binding"/>
    <property type="evidence" value="ECO:0007669"/>
    <property type="project" value="UniProtKB-KW"/>
</dbReference>
<dbReference type="Pfam" id="PF02730">
    <property type="entry name" value="AFOR_N"/>
    <property type="match status" value="1"/>
</dbReference>
<dbReference type="InterPro" id="IPR013985">
    <property type="entry name" value="Ald_Fedxn_OxRdtase_dom3"/>
</dbReference>
<dbReference type="SMART" id="SM00790">
    <property type="entry name" value="AFOR_N"/>
    <property type="match status" value="1"/>
</dbReference>
<organism evidence="10 11">
    <name type="scientific">candidate division KSB3 bacterium</name>
    <dbReference type="NCBI Taxonomy" id="2044937"/>
    <lineage>
        <taxon>Bacteria</taxon>
        <taxon>candidate division KSB3</taxon>
    </lineage>
</organism>
<evidence type="ECO:0000259" key="9">
    <source>
        <dbReference type="SMART" id="SM00790"/>
    </source>
</evidence>
<name>A0A9D5K113_9BACT</name>
<comment type="cofactor">
    <cofactor evidence="8">
        <name>tungstopterin</name>
        <dbReference type="ChEBI" id="CHEBI:30402"/>
    </cofactor>
</comment>
<evidence type="ECO:0000256" key="8">
    <source>
        <dbReference type="ARBA" id="ARBA00049934"/>
    </source>
</evidence>
<dbReference type="EMBL" id="WJJP01000742">
    <property type="protein sequence ID" value="MBD3327476.1"/>
    <property type="molecule type" value="Genomic_DNA"/>
</dbReference>
<dbReference type="GO" id="GO:0016625">
    <property type="term" value="F:oxidoreductase activity, acting on the aldehyde or oxo group of donors, iron-sulfur protein as acceptor"/>
    <property type="evidence" value="ECO:0007669"/>
    <property type="project" value="InterPro"/>
</dbReference>
<dbReference type="InterPro" id="IPR013983">
    <property type="entry name" value="Ald_Fedxn_OxRdtase_N"/>
</dbReference>
<dbReference type="InterPro" id="IPR036503">
    <property type="entry name" value="Ald_Fedxn_OxRdtase_N_sf"/>
</dbReference>
<dbReference type="InterPro" id="IPR013984">
    <property type="entry name" value="Ald_Fedxn_OxRdtase_dom2"/>
</dbReference>
<dbReference type="InterPro" id="IPR051919">
    <property type="entry name" value="W-dependent_AOR"/>
</dbReference>
<comment type="similarity">
    <text evidence="2">Belongs to the AOR/FOR family.</text>
</comment>
<evidence type="ECO:0000256" key="4">
    <source>
        <dbReference type="ARBA" id="ARBA00022723"/>
    </source>
</evidence>
<dbReference type="PANTHER" id="PTHR30038:SF0">
    <property type="entry name" value="TUNGSTEN-CONTAINING ALDEHYDE FERREDOXIN OXIDOREDUCTASE"/>
    <property type="match status" value="1"/>
</dbReference>
<evidence type="ECO:0000256" key="5">
    <source>
        <dbReference type="ARBA" id="ARBA00023002"/>
    </source>
</evidence>
<dbReference type="SUPFAM" id="SSF56228">
    <property type="entry name" value="Aldehyde ferredoxin oxidoreductase, N-terminal domain"/>
    <property type="match status" value="1"/>
</dbReference>
<evidence type="ECO:0000313" key="11">
    <source>
        <dbReference type="Proteomes" id="UP000649604"/>
    </source>
</evidence>
<dbReference type="InterPro" id="IPR001203">
    <property type="entry name" value="OxRdtase_Ald_Fedxn_C"/>
</dbReference>
<dbReference type="InterPro" id="IPR036021">
    <property type="entry name" value="Tungsten_al_ferr_oxy-like_C"/>
</dbReference>
<evidence type="ECO:0000256" key="3">
    <source>
        <dbReference type="ARBA" id="ARBA00022485"/>
    </source>
</evidence>
<feature type="domain" description="Aldehyde ferredoxin oxidoreductase N-terminal" evidence="9">
    <location>
        <begin position="4"/>
        <end position="206"/>
    </location>
</feature>
<evidence type="ECO:0000256" key="6">
    <source>
        <dbReference type="ARBA" id="ARBA00023004"/>
    </source>
</evidence>
<dbReference type="AlphaFoldDB" id="A0A9D5K113"/>
<dbReference type="Gene3D" id="1.10.599.10">
    <property type="entry name" value="Aldehyde Ferredoxin Oxidoreductase Protein, subunit A, domain 3"/>
    <property type="match status" value="1"/>
</dbReference>
<reference evidence="10" key="1">
    <citation type="submission" date="2019-11" db="EMBL/GenBank/DDBJ databases">
        <title>Microbial mats filling the niche in hypersaline microbial mats.</title>
        <authorList>
            <person name="Wong H.L."/>
            <person name="Macleod F.I."/>
            <person name="White R.A. III"/>
            <person name="Burns B.P."/>
        </authorList>
    </citation>
    <scope>NUCLEOTIDE SEQUENCE</scope>
    <source>
        <strain evidence="10">Rbin_158</strain>
    </source>
</reference>
<evidence type="ECO:0000313" key="10">
    <source>
        <dbReference type="EMBL" id="MBD3327476.1"/>
    </source>
</evidence>
<dbReference type="GO" id="GO:0009055">
    <property type="term" value="F:electron transfer activity"/>
    <property type="evidence" value="ECO:0007669"/>
    <property type="project" value="InterPro"/>
</dbReference>
<proteinExistence type="inferred from homology"/>
<sequence>MYGWIGNVLRVNLTAGTVKTEKLNAEWAKDYLGNRGLATRYFVAEVDPKVDPLSPDNKMIMVTGPMTGTLGTSTGRYEVITKGPLTGAIAASNSGGMFGAELKFAGFDMVIFEGASKKPVYLYIEDGKAELRDASHLWGKVTSEATDILVSETEPTAKVACIGPGGEKQSKIACIMNDKERATGRSGVGAVMGSKKLKAVVVVGSGAVTPADPDKAREVALNIRNQLLANAVTGEGLPTFGTPMLVNVMNQHGSYPTRNFQETVFEGAEATSGETLRDTLLVKNKACFGCTIACGRVTKVSEGPYAGYGEGPEYETDWAYGAMCGVDNLPAITKANYLCNEYGIDTISTGATIACAMELYEKGYMPKKDAGMEITFGNADAIVKLTEMIGKREGIGDKLAEGSYRLGEMYGHPELSMSAKKQEMPAYDPRGVQGMGLEYATSNRGGCHVRGYMVALEVLGDVPPNTVEGKDGMLKGLQDSTAVVDSAGICLFTTFGLGLKEVAAQLSAMTGVEYTEESLMECGDRIYNLERLFNLKAGLTKDDDTLPPRMLKEPIPSGPRKGEVNRLSEMLPAYYKTRGWDENGVPTPEKLDALGLKDLKFGK</sequence>
<comment type="caution">
    <text evidence="10">The sequence shown here is derived from an EMBL/GenBank/DDBJ whole genome shotgun (WGS) entry which is preliminary data.</text>
</comment>
<dbReference type="Gene3D" id="1.10.569.10">
    <property type="entry name" value="Aldehyde Ferredoxin Oxidoreductase Protein, subunit A, domain 2"/>
    <property type="match status" value="1"/>
</dbReference>
<comment type="cofactor">
    <cofactor evidence="1">
        <name>[4Fe-4S] cluster</name>
        <dbReference type="ChEBI" id="CHEBI:49883"/>
    </cofactor>
</comment>
<keyword evidence="5" id="KW-0560">Oxidoreductase</keyword>
<dbReference type="Pfam" id="PF01314">
    <property type="entry name" value="AFOR_C"/>
    <property type="match status" value="1"/>
</dbReference>
<evidence type="ECO:0000256" key="7">
    <source>
        <dbReference type="ARBA" id="ARBA00023014"/>
    </source>
</evidence>
<keyword evidence="4" id="KW-0479">Metal-binding</keyword>
<dbReference type="Gene3D" id="3.60.9.10">
    <property type="entry name" value="Aldehyde ferredoxin oxidoreductase, N-terminal domain"/>
    <property type="match status" value="1"/>
</dbReference>
<keyword evidence="6" id="KW-0408">Iron</keyword>